<feature type="compositionally biased region" description="Polar residues" evidence="5">
    <location>
        <begin position="130"/>
        <end position="140"/>
    </location>
</feature>
<feature type="transmembrane region" description="Helical" evidence="6">
    <location>
        <begin position="75"/>
        <end position="98"/>
    </location>
</feature>
<feature type="compositionally biased region" description="Low complexity" evidence="5">
    <location>
        <begin position="15"/>
        <end position="26"/>
    </location>
</feature>
<dbReference type="RefSeq" id="XP_008717375.1">
    <property type="nucleotide sequence ID" value="XM_008719153.1"/>
</dbReference>
<dbReference type="InterPro" id="IPR051694">
    <property type="entry name" value="Immunoregulatory_rcpt-like"/>
</dbReference>
<name>W2RVR2_CYPE1</name>
<feature type="region of interest" description="Disordered" evidence="5">
    <location>
        <begin position="1"/>
        <end position="29"/>
    </location>
</feature>
<dbReference type="eggNOG" id="KOG4157">
    <property type="taxonomic scope" value="Eukaryota"/>
</dbReference>
<dbReference type="GO" id="GO:0071944">
    <property type="term" value="C:cell periphery"/>
    <property type="evidence" value="ECO:0007669"/>
    <property type="project" value="UniProtKB-ARBA"/>
</dbReference>
<dbReference type="VEuPathDB" id="FungiDB:HMPREF1541_04809"/>
<dbReference type="OrthoDB" id="2537459at2759"/>
<evidence type="ECO:0000256" key="3">
    <source>
        <dbReference type="ARBA" id="ARBA00022989"/>
    </source>
</evidence>
<keyword evidence="2 6" id="KW-0812">Transmembrane</keyword>
<dbReference type="PANTHER" id="PTHR15549:SF30">
    <property type="entry name" value="MID2 DOMAIN-CONTAINING PROTEIN"/>
    <property type="match status" value="1"/>
</dbReference>
<dbReference type="PANTHER" id="PTHR15549">
    <property type="entry name" value="PAIRED IMMUNOGLOBULIN-LIKE TYPE 2 RECEPTOR"/>
    <property type="match status" value="1"/>
</dbReference>
<feature type="compositionally biased region" description="Low complexity" evidence="5">
    <location>
        <begin position="119"/>
        <end position="129"/>
    </location>
</feature>
<evidence type="ECO:0000256" key="4">
    <source>
        <dbReference type="ARBA" id="ARBA00023136"/>
    </source>
</evidence>
<dbReference type="GeneID" id="19972148"/>
<evidence type="ECO:0000256" key="5">
    <source>
        <dbReference type="SAM" id="MobiDB-lite"/>
    </source>
</evidence>
<gene>
    <name evidence="7" type="ORF">HMPREF1541_04809</name>
</gene>
<keyword evidence="8" id="KW-1185">Reference proteome</keyword>
<organism evidence="7 8">
    <name type="scientific">Cyphellophora europaea (strain CBS 101466)</name>
    <name type="common">Phialophora europaea</name>
    <dbReference type="NCBI Taxonomy" id="1220924"/>
    <lineage>
        <taxon>Eukaryota</taxon>
        <taxon>Fungi</taxon>
        <taxon>Dikarya</taxon>
        <taxon>Ascomycota</taxon>
        <taxon>Pezizomycotina</taxon>
        <taxon>Eurotiomycetes</taxon>
        <taxon>Chaetothyriomycetidae</taxon>
        <taxon>Chaetothyriales</taxon>
        <taxon>Cyphellophoraceae</taxon>
        <taxon>Cyphellophora</taxon>
    </lineage>
</organism>
<dbReference type="EMBL" id="KB822720">
    <property type="protein sequence ID" value="ETN40532.1"/>
    <property type="molecule type" value="Genomic_DNA"/>
</dbReference>
<evidence type="ECO:0000256" key="1">
    <source>
        <dbReference type="ARBA" id="ARBA00004167"/>
    </source>
</evidence>
<evidence type="ECO:0000313" key="7">
    <source>
        <dbReference type="EMBL" id="ETN40532.1"/>
    </source>
</evidence>
<keyword evidence="4 6" id="KW-0472">Membrane</keyword>
<dbReference type="STRING" id="1220924.W2RVR2"/>
<dbReference type="GO" id="GO:0016020">
    <property type="term" value="C:membrane"/>
    <property type="evidence" value="ECO:0007669"/>
    <property type="project" value="UniProtKB-SubCell"/>
</dbReference>
<dbReference type="InParanoid" id="W2RVR2"/>
<comment type="subcellular location">
    <subcellularLocation>
        <location evidence="1">Membrane</location>
        <topology evidence="1">Single-pass membrane protein</topology>
    </subcellularLocation>
</comment>
<evidence type="ECO:0000256" key="2">
    <source>
        <dbReference type="ARBA" id="ARBA00022692"/>
    </source>
</evidence>
<dbReference type="AlphaFoldDB" id="W2RVR2"/>
<reference evidence="7 8" key="1">
    <citation type="submission" date="2013-03" db="EMBL/GenBank/DDBJ databases">
        <title>The Genome Sequence of Phialophora europaea CBS 101466.</title>
        <authorList>
            <consortium name="The Broad Institute Genomics Platform"/>
            <person name="Cuomo C."/>
            <person name="de Hoog S."/>
            <person name="Gorbushina A."/>
            <person name="Walker B."/>
            <person name="Young S.K."/>
            <person name="Zeng Q."/>
            <person name="Gargeya S."/>
            <person name="Fitzgerald M."/>
            <person name="Haas B."/>
            <person name="Abouelleil A."/>
            <person name="Allen A.W."/>
            <person name="Alvarado L."/>
            <person name="Arachchi H.M."/>
            <person name="Berlin A.M."/>
            <person name="Chapman S.B."/>
            <person name="Gainer-Dewar J."/>
            <person name="Goldberg J."/>
            <person name="Griggs A."/>
            <person name="Gujja S."/>
            <person name="Hansen M."/>
            <person name="Howarth C."/>
            <person name="Imamovic A."/>
            <person name="Ireland A."/>
            <person name="Larimer J."/>
            <person name="McCowan C."/>
            <person name="Murphy C."/>
            <person name="Pearson M."/>
            <person name="Poon T.W."/>
            <person name="Priest M."/>
            <person name="Roberts A."/>
            <person name="Saif S."/>
            <person name="Shea T."/>
            <person name="Sisk P."/>
            <person name="Sykes S."/>
            <person name="Wortman J."/>
            <person name="Nusbaum C."/>
            <person name="Birren B."/>
        </authorList>
    </citation>
    <scope>NUCLEOTIDE SEQUENCE [LARGE SCALE GENOMIC DNA]</scope>
    <source>
        <strain evidence="7 8">CBS 101466</strain>
    </source>
</reference>
<dbReference type="Proteomes" id="UP000030752">
    <property type="component" value="Unassembled WGS sequence"/>
</dbReference>
<proteinExistence type="predicted"/>
<feature type="region of interest" description="Disordered" evidence="5">
    <location>
        <begin position="111"/>
        <end position="141"/>
    </location>
</feature>
<feature type="region of interest" description="Disordered" evidence="5">
    <location>
        <begin position="155"/>
        <end position="202"/>
    </location>
</feature>
<dbReference type="HOGENOM" id="CLU_1277571_0_0_1"/>
<sequence length="216" mass="22738">MLIYDRGRGFDDSSESTSTSTPTRTTAPPQIDTLITTVTGQATTIVVTQPAATSDNSVLGQSASGDGGGVSGGTIAGIVIGVVGGLALIIGALVWFFYRRRRRSRENSLPNSFIAERTGGSSSGQQSNSIPSRQVSQMSQAGLLGAKAPRIQTSGFGGGFGYDPRSPDPASSTVDRRSLGTDQRLNPSALYHPDDELDSVSLHDNRDYSRTLRVRS</sequence>
<evidence type="ECO:0000313" key="8">
    <source>
        <dbReference type="Proteomes" id="UP000030752"/>
    </source>
</evidence>
<protein>
    <recommendedName>
        <fullName evidence="9">Mid2 domain-containing protein</fullName>
    </recommendedName>
</protein>
<accession>W2RVR2</accession>
<evidence type="ECO:0000256" key="6">
    <source>
        <dbReference type="SAM" id="Phobius"/>
    </source>
</evidence>
<keyword evidence="3 6" id="KW-1133">Transmembrane helix</keyword>
<feature type="compositionally biased region" description="Basic and acidic residues" evidence="5">
    <location>
        <begin position="1"/>
        <end position="11"/>
    </location>
</feature>
<evidence type="ECO:0008006" key="9">
    <source>
        <dbReference type="Google" id="ProtNLM"/>
    </source>
</evidence>